<keyword evidence="3" id="KW-1133">Transmembrane helix</keyword>
<keyword evidence="4" id="KW-0472">Membrane</keyword>
<keyword evidence="6" id="KW-1185">Reference proteome</keyword>
<dbReference type="Proteomes" id="UP000251891">
    <property type="component" value="Unassembled WGS sequence"/>
</dbReference>
<dbReference type="InterPro" id="IPR021147">
    <property type="entry name" value="DUF697"/>
</dbReference>
<comment type="subcellular location">
    <subcellularLocation>
        <location evidence="1">Membrane</location>
        <topology evidence="1">Multi-pass membrane protein</topology>
    </subcellularLocation>
</comment>
<organism evidence="5 6">
    <name type="scientific">Actinomadura craniellae</name>
    <dbReference type="NCBI Taxonomy" id="2231787"/>
    <lineage>
        <taxon>Bacteria</taxon>
        <taxon>Bacillati</taxon>
        <taxon>Actinomycetota</taxon>
        <taxon>Actinomycetes</taxon>
        <taxon>Streptosporangiales</taxon>
        <taxon>Thermomonosporaceae</taxon>
        <taxon>Actinomadura</taxon>
    </lineage>
</organism>
<comment type="caution">
    <text evidence="5">The sequence shown here is derived from an EMBL/GenBank/DDBJ whole genome shotgun (WGS) entry which is preliminary data.</text>
</comment>
<evidence type="ECO:0000256" key="1">
    <source>
        <dbReference type="ARBA" id="ARBA00004141"/>
    </source>
</evidence>
<keyword evidence="2" id="KW-0812">Transmembrane</keyword>
<proteinExistence type="predicted"/>
<protein>
    <recommendedName>
        <fullName evidence="7">DUF697 domain-containing protein</fullName>
    </recommendedName>
</protein>
<dbReference type="Pfam" id="PF05128">
    <property type="entry name" value="DUF697"/>
    <property type="match status" value="1"/>
</dbReference>
<evidence type="ECO:0000256" key="3">
    <source>
        <dbReference type="ARBA" id="ARBA00022989"/>
    </source>
</evidence>
<name>A0A365GXH0_9ACTN</name>
<evidence type="ECO:0000256" key="2">
    <source>
        <dbReference type="ARBA" id="ARBA00022692"/>
    </source>
</evidence>
<dbReference type="EMBL" id="QLYX01000018">
    <property type="protein sequence ID" value="RAY11529.1"/>
    <property type="molecule type" value="Genomic_DNA"/>
</dbReference>
<reference evidence="5 6" key="1">
    <citation type="submission" date="2018-06" db="EMBL/GenBank/DDBJ databases">
        <title>Actinomadura craniellae sp. nov. isolated from marine sponge Craniella sp.</title>
        <authorList>
            <person name="Li L."/>
            <person name="Xu Q.H."/>
            <person name="Lin H.W."/>
            <person name="Lu Y.H."/>
        </authorList>
    </citation>
    <scope>NUCLEOTIDE SEQUENCE [LARGE SCALE GENOMIC DNA]</scope>
    <source>
        <strain evidence="5 6">LHW63021</strain>
    </source>
</reference>
<evidence type="ECO:0008006" key="7">
    <source>
        <dbReference type="Google" id="ProtNLM"/>
    </source>
</evidence>
<evidence type="ECO:0000313" key="5">
    <source>
        <dbReference type="EMBL" id="RAY11529.1"/>
    </source>
</evidence>
<accession>A0A365GXH0</accession>
<evidence type="ECO:0000256" key="4">
    <source>
        <dbReference type="ARBA" id="ARBA00023136"/>
    </source>
</evidence>
<dbReference type="GO" id="GO:0016020">
    <property type="term" value="C:membrane"/>
    <property type="evidence" value="ECO:0007669"/>
    <property type="project" value="UniProtKB-SubCell"/>
</dbReference>
<dbReference type="AlphaFoldDB" id="A0A365GXH0"/>
<sequence>MAEEFDYLDLRASRAAAEATVRKSWLAAAGLGGVVGATPASFVDVAAVAPIQIVMINAISAHYNLPQCERQATFSLSTIIAAGTAAGSRVVVRSATKAVKKRALKMIAARAARLVPLVGPAVGGVISASTAASTTYALGKAWIQVCEYVSRNDLKKLDEFLESKEGQMVLTFLAQVGLGALLAIYKAGFDLEDEKAAEFEDAFDGAPVEGVVTDPEVIKEIILERDEARKAVARLTSLGTEETYLLRLHLDVNEKALEDTIEIYQKLLSKQLRKELKDGAGDVSIKVIAGALNLPEEFTETAEFMRIMQLIWGTGKLAFGVDKEGSREALMKIFEECRKIRWAQMYTPYQEQ</sequence>
<gene>
    <name evidence="5" type="ORF">DPM19_29955</name>
</gene>
<evidence type="ECO:0000313" key="6">
    <source>
        <dbReference type="Proteomes" id="UP000251891"/>
    </source>
</evidence>
<dbReference type="RefSeq" id="WP_111871435.1">
    <property type="nucleotide sequence ID" value="NZ_QLYX01000018.1"/>
</dbReference>